<keyword evidence="2" id="KW-1185">Reference proteome</keyword>
<protein>
    <recommendedName>
        <fullName evidence="3">Tc1-like transposase DDE domain-containing protein</fullName>
    </recommendedName>
</protein>
<organism evidence="1 2">
    <name type="scientific">Mucor plumbeus</name>
    <dbReference type="NCBI Taxonomy" id="97098"/>
    <lineage>
        <taxon>Eukaryota</taxon>
        <taxon>Fungi</taxon>
        <taxon>Fungi incertae sedis</taxon>
        <taxon>Mucoromycota</taxon>
        <taxon>Mucoromycotina</taxon>
        <taxon>Mucoromycetes</taxon>
        <taxon>Mucorales</taxon>
        <taxon>Mucorineae</taxon>
        <taxon>Mucoraceae</taxon>
        <taxon>Mucor</taxon>
    </lineage>
</organism>
<evidence type="ECO:0008006" key="3">
    <source>
        <dbReference type="Google" id="ProtNLM"/>
    </source>
</evidence>
<name>A0A8H7UNI7_9FUNG</name>
<dbReference type="Proteomes" id="UP000650833">
    <property type="component" value="Unassembled WGS sequence"/>
</dbReference>
<gene>
    <name evidence="1" type="ORF">INT46_009536</name>
</gene>
<dbReference type="Gene3D" id="3.30.420.10">
    <property type="entry name" value="Ribonuclease H-like superfamily/Ribonuclease H"/>
    <property type="match status" value="1"/>
</dbReference>
<dbReference type="InterPro" id="IPR036397">
    <property type="entry name" value="RNaseH_sf"/>
</dbReference>
<proteinExistence type="predicted"/>
<evidence type="ECO:0000313" key="2">
    <source>
        <dbReference type="Proteomes" id="UP000650833"/>
    </source>
</evidence>
<comment type="caution">
    <text evidence="1">The sequence shown here is derived from an EMBL/GenBank/DDBJ whole genome shotgun (WGS) entry which is preliminary data.</text>
</comment>
<accession>A0A8H7UNI7</accession>
<dbReference type="GO" id="GO:0003676">
    <property type="term" value="F:nucleic acid binding"/>
    <property type="evidence" value="ECO:0007669"/>
    <property type="project" value="InterPro"/>
</dbReference>
<dbReference type="AlphaFoldDB" id="A0A8H7UNI7"/>
<dbReference type="EMBL" id="JAEPRC010001229">
    <property type="protein sequence ID" value="KAG2189725.1"/>
    <property type="molecule type" value="Genomic_DNA"/>
</dbReference>
<dbReference type="OrthoDB" id="9971063at2759"/>
<reference evidence="1" key="1">
    <citation type="submission" date="2020-12" db="EMBL/GenBank/DDBJ databases">
        <title>Metabolic potential, ecology and presence of endohyphal bacteria is reflected in genomic diversity of Mucoromycotina.</title>
        <authorList>
            <person name="Muszewska A."/>
            <person name="Okrasinska A."/>
            <person name="Steczkiewicz K."/>
            <person name="Drgas O."/>
            <person name="Orlowska M."/>
            <person name="Perlinska-Lenart U."/>
            <person name="Aleksandrzak-Piekarczyk T."/>
            <person name="Szatraj K."/>
            <person name="Zielenkiewicz U."/>
            <person name="Pilsyk S."/>
            <person name="Malc E."/>
            <person name="Mieczkowski P."/>
            <person name="Kruszewska J.S."/>
            <person name="Biernat P."/>
            <person name="Pawlowska J."/>
        </authorList>
    </citation>
    <scope>NUCLEOTIDE SEQUENCE</scope>
    <source>
        <strain evidence="1">CBS 226.32</strain>
    </source>
</reference>
<evidence type="ECO:0000313" key="1">
    <source>
        <dbReference type="EMBL" id="KAG2189725.1"/>
    </source>
</evidence>
<sequence length="249" mass="28089">MTRTLPSDMQDSITHATLSKYRREFLTRAQALTRGRPSKVCTATQQYIARMVRNCGLDGPCGVQEYLYFINISMSLSGAGKLLNGMMGYKAKRESKTNFVSAANKNLSECFYWSDVPGTNRPYQVQPQMQDSGKGVMLLGCISGDGPGYGTAIIDGTIDSNEFVKILKSSLMQTLEYYGKQVKDIHFQQDKATLHKLNITKAWFIQNGFFVDKILDWPTQNPNSNPIIEHFWGEFKCHLDAYPKRPATK</sequence>